<evidence type="ECO:0000256" key="2">
    <source>
        <dbReference type="ARBA" id="ARBA00007638"/>
    </source>
</evidence>
<evidence type="ECO:0000313" key="7">
    <source>
        <dbReference type="Proteomes" id="UP000823775"/>
    </source>
</evidence>
<organism evidence="6 7">
    <name type="scientific">Datura stramonium</name>
    <name type="common">Jimsonweed</name>
    <name type="synonym">Common thornapple</name>
    <dbReference type="NCBI Taxonomy" id="4076"/>
    <lineage>
        <taxon>Eukaryota</taxon>
        <taxon>Viridiplantae</taxon>
        <taxon>Streptophyta</taxon>
        <taxon>Embryophyta</taxon>
        <taxon>Tracheophyta</taxon>
        <taxon>Spermatophyta</taxon>
        <taxon>Magnoliopsida</taxon>
        <taxon>eudicotyledons</taxon>
        <taxon>Gunneridae</taxon>
        <taxon>Pentapetalae</taxon>
        <taxon>asterids</taxon>
        <taxon>lamiids</taxon>
        <taxon>Solanales</taxon>
        <taxon>Solanaceae</taxon>
        <taxon>Solanoideae</taxon>
        <taxon>Datureae</taxon>
        <taxon>Datura</taxon>
    </lineage>
</organism>
<keyword evidence="4" id="KW-0150">Chloroplast</keyword>
<dbReference type="EMBL" id="JACEIK010000294">
    <property type="protein sequence ID" value="MCD7454272.1"/>
    <property type="molecule type" value="Genomic_DNA"/>
</dbReference>
<sequence>MEFLLLLFESGFETKLLPRRIDGAIRVRSNVDSTFDSLMGSSGPRGDHPGSSFPASAAPSIAFCADPAPALPDLSEIPVGLSPVEIAQLHRETEENAAQCGRLLQEICGQAKDLFIIKSFEY</sequence>
<protein>
    <recommendedName>
        <fullName evidence="3">Uncharacterized protein ycf68</fullName>
    </recommendedName>
</protein>
<dbReference type="Pfam" id="PF10839">
    <property type="entry name" value="DUF2647"/>
    <property type="match status" value="1"/>
</dbReference>
<comment type="similarity">
    <text evidence="2">Belongs to the ycf68 family.</text>
</comment>
<keyword evidence="5" id="KW-0934">Plastid</keyword>
<comment type="subcellular location">
    <subcellularLocation>
        <location evidence="1">Plastid</location>
        <location evidence="1">Chloroplast</location>
    </subcellularLocation>
</comment>
<name>A0ABS8S5C2_DATST</name>
<dbReference type="InterPro" id="IPR022546">
    <property type="entry name" value="Uncharacterised_Ycf68"/>
</dbReference>
<evidence type="ECO:0000256" key="1">
    <source>
        <dbReference type="ARBA" id="ARBA00004229"/>
    </source>
</evidence>
<evidence type="ECO:0000313" key="6">
    <source>
        <dbReference type="EMBL" id="MCD7454272.1"/>
    </source>
</evidence>
<reference evidence="6 7" key="1">
    <citation type="journal article" date="2021" name="BMC Genomics">
        <title>Datura genome reveals duplications of psychoactive alkaloid biosynthetic genes and high mutation rate following tissue culture.</title>
        <authorList>
            <person name="Rajewski A."/>
            <person name="Carter-House D."/>
            <person name="Stajich J."/>
            <person name="Litt A."/>
        </authorList>
    </citation>
    <scope>NUCLEOTIDE SEQUENCE [LARGE SCALE GENOMIC DNA]</scope>
    <source>
        <strain evidence="6">AR-01</strain>
    </source>
</reference>
<dbReference type="Proteomes" id="UP000823775">
    <property type="component" value="Unassembled WGS sequence"/>
</dbReference>
<keyword evidence="7" id="KW-1185">Reference proteome</keyword>
<evidence type="ECO:0000256" key="4">
    <source>
        <dbReference type="ARBA" id="ARBA00022528"/>
    </source>
</evidence>
<gene>
    <name evidence="6" type="ORF">HAX54_024155</name>
</gene>
<evidence type="ECO:0000256" key="3">
    <source>
        <dbReference type="ARBA" id="ARBA00021456"/>
    </source>
</evidence>
<accession>A0ABS8S5C2</accession>
<evidence type="ECO:0000256" key="5">
    <source>
        <dbReference type="ARBA" id="ARBA00022640"/>
    </source>
</evidence>
<proteinExistence type="inferred from homology"/>
<comment type="caution">
    <text evidence="6">The sequence shown here is derived from an EMBL/GenBank/DDBJ whole genome shotgun (WGS) entry which is preliminary data.</text>
</comment>